<evidence type="ECO:0000313" key="2">
    <source>
        <dbReference type="Proteomes" id="UP000807469"/>
    </source>
</evidence>
<reference evidence="1" key="1">
    <citation type="submission" date="2020-11" db="EMBL/GenBank/DDBJ databases">
        <authorList>
            <consortium name="DOE Joint Genome Institute"/>
            <person name="Ahrendt S."/>
            <person name="Riley R."/>
            <person name="Andreopoulos W."/>
            <person name="Labutti K."/>
            <person name="Pangilinan J."/>
            <person name="Ruiz-Duenas F.J."/>
            <person name="Barrasa J.M."/>
            <person name="Sanchez-Garcia M."/>
            <person name="Camarero S."/>
            <person name="Miyauchi S."/>
            <person name="Serrano A."/>
            <person name="Linde D."/>
            <person name="Babiker R."/>
            <person name="Drula E."/>
            <person name="Ayuso-Fernandez I."/>
            <person name="Pacheco R."/>
            <person name="Padilla G."/>
            <person name="Ferreira P."/>
            <person name="Barriuso J."/>
            <person name="Kellner H."/>
            <person name="Castanera R."/>
            <person name="Alfaro M."/>
            <person name="Ramirez L."/>
            <person name="Pisabarro A.G."/>
            <person name="Kuo A."/>
            <person name="Tritt A."/>
            <person name="Lipzen A."/>
            <person name="He G."/>
            <person name="Yan M."/>
            <person name="Ng V."/>
            <person name="Cullen D."/>
            <person name="Martin F."/>
            <person name="Rosso M.-N."/>
            <person name="Henrissat B."/>
            <person name="Hibbett D."/>
            <person name="Martinez A.T."/>
            <person name="Grigoriev I.V."/>
        </authorList>
    </citation>
    <scope>NUCLEOTIDE SEQUENCE</scope>
    <source>
        <strain evidence="1">CIRM-BRFM 674</strain>
    </source>
</reference>
<organism evidence="1 2">
    <name type="scientific">Pholiota conissans</name>
    <dbReference type="NCBI Taxonomy" id="109636"/>
    <lineage>
        <taxon>Eukaryota</taxon>
        <taxon>Fungi</taxon>
        <taxon>Dikarya</taxon>
        <taxon>Basidiomycota</taxon>
        <taxon>Agaricomycotina</taxon>
        <taxon>Agaricomycetes</taxon>
        <taxon>Agaricomycetidae</taxon>
        <taxon>Agaricales</taxon>
        <taxon>Agaricineae</taxon>
        <taxon>Strophariaceae</taxon>
        <taxon>Pholiota</taxon>
    </lineage>
</organism>
<comment type="caution">
    <text evidence="1">The sequence shown here is derived from an EMBL/GenBank/DDBJ whole genome shotgun (WGS) entry which is preliminary data.</text>
</comment>
<evidence type="ECO:0000313" key="1">
    <source>
        <dbReference type="EMBL" id="KAF9481603.1"/>
    </source>
</evidence>
<protein>
    <submittedName>
        <fullName evidence="1">Uncharacterized protein</fullName>
    </submittedName>
</protein>
<name>A0A9P5Z6P7_9AGAR</name>
<dbReference type="EMBL" id="MU155176">
    <property type="protein sequence ID" value="KAF9481603.1"/>
    <property type="molecule type" value="Genomic_DNA"/>
</dbReference>
<keyword evidence="2" id="KW-1185">Reference proteome</keyword>
<sequence>MDKNAAFGATPSGGGFDEFAGGRKDTGRRVLVPSPASLMTIHYFASFSAIWMCSMLSAQSGQQHLHPSHGIILVVIFGMEASPCQRVFFSSLTRTAAPQFVTSPPCHLALRLTLRSLIVSTMWTVSHIALGYLGNLLRTGPLQKPIHTLGWSGIPVRAVSLCPEKCEKYAAFIAACRQRRFTHLRRYKVFMGNNPTHAWFSCLAPPLISYL</sequence>
<dbReference type="Proteomes" id="UP000807469">
    <property type="component" value="Unassembled WGS sequence"/>
</dbReference>
<dbReference type="AlphaFoldDB" id="A0A9P5Z6P7"/>
<accession>A0A9P5Z6P7</accession>
<proteinExistence type="predicted"/>
<gene>
    <name evidence="1" type="ORF">BDN70DRAFT_518046</name>
</gene>